<proteinExistence type="predicted"/>
<dbReference type="Proteomes" id="UP000235786">
    <property type="component" value="Unassembled WGS sequence"/>
</dbReference>
<reference evidence="2 3" key="1">
    <citation type="submission" date="2016-04" db="EMBL/GenBank/DDBJ databases">
        <title>A degradative enzymes factory behind the ericoid mycorrhizal symbiosis.</title>
        <authorList>
            <consortium name="DOE Joint Genome Institute"/>
            <person name="Martino E."/>
            <person name="Morin E."/>
            <person name="Grelet G."/>
            <person name="Kuo A."/>
            <person name="Kohler A."/>
            <person name="Daghino S."/>
            <person name="Barry K."/>
            <person name="Choi C."/>
            <person name="Cichocki N."/>
            <person name="Clum A."/>
            <person name="Copeland A."/>
            <person name="Hainaut M."/>
            <person name="Haridas S."/>
            <person name="Labutti K."/>
            <person name="Lindquist E."/>
            <person name="Lipzen A."/>
            <person name="Khouja H.-R."/>
            <person name="Murat C."/>
            <person name="Ohm R."/>
            <person name="Olson A."/>
            <person name="Spatafora J."/>
            <person name="Veneault-Fourrey C."/>
            <person name="Henrissat B."/>
            <person name="Grigoriev I."/>
            <person name="Martin F."/>
            <person name="Perotto S."/>
        </authorList>
    </citation>
    <scope>NUCLEOTIDE SEQUENCE [LARGE SCALE GENOMIC DNA]</scope>
    <source>
        <strain evidence="2 3">F</strain>
    </source>
</reference>
<dbReference type="AlphaFoldDB" id="A0A2J6RWX2"/>
<feature type="transmembrane region" description="Helical" evidence="1">
    <location>
        <begin position="55"/>
        <end position="75"/>
    </location>
</feature>
<keyword evidence="3" id="KW-1185">Reference proteome</keyword>
<evidence type="ECO:0000313" key="2">
    <source>
        <dbReference type="EMBL" id="PMD43009.1"/>
    </source>
</evidence>
<keyword evidence="1" id="KW-1133">Transmembrane helix</keyword>
<evidence type="ECO:0000313" key="3">
    <source>
        <dbReference type="Proteomes" id="UP000235786"/>
    </source>
</evidence>
<dbReference type="OrthoDB" id="4584907at2759"/>
<keyword evidence="1" id="KW-0472">Membrane</keyword>
<sequence length="104" mass="11415">MPSFKTTLQCRGPVIDSRATTIYGFMGAFYPLAVAAFSLRVYTRLRFSSLGKDDVALLVGLILYTGLIIATVYTIKFGLGLHIWDVIPTDAVSMQKQIITPPLS</sequence>
<keyword evidence="1" id="KW-0812">Transmembrane</keyword>
<organism evidence="2 3">
    <name type="scientific">Hyaloscypha variabilis (strain UAMH 11265 / GT02V1 / F)</name>
    <name type="common">Meliniomyces variabilis</name>
    <dbReference type="NCBI Taxonomy" id="1149755"/>
    <lineage>
        <taxon>Eukaryota</taxon>
        <taxon>Fungi</taxon>
        <taxon>Dikarya</taxon>
        <taxon>Ascomycota</taxon>
        <taxon>Pezizomycotina</taxon>
        <taxon>Leotiomycetes</taxon>
        <taxon>Helotiales</taxon>
        <taxon>Hyaloscyphaceae</taxon>
        <taxon>Hyaloscypha</taxon>
        <taxon>Hyaloscypha variabilis</taxon>
    </lineage>
</organism>
<name>A0A2J6RWX2_HYAVF</name>
<evidence type="ECO:0000256" key="1">
    <source>
        <dbReference type="SAM" id="Phobius"/>
    </source>
</evidence>
<gene>
    <name evidence="2" type="ORF">L207DRAFT_579877</name>
</gene>
<accession>A0A2J6RWX2</accession>
<protein>
    <submittedName>
        <fullName evidence="2">Uncharacterized protein</fullName>
    </submittedName>
</protein>
<feature type="transmembrane region" description="Helical" evidence="1">
    <location>
        <begin position="22"/>
        <end position="43"/>
    </location>
</feature>
<dbReference type="EMBL" id="KZ613942">
    <property type="protein sequence ID" value="PMD43009.1"/>
    <property type="molecule type" value="Genomic_DNA"/>
</dbReference>